<sequence>MWISLPSTDNFSRPRLVIAAALSTVAVASASYYYFYRDGSHRGTHSTGLHRSNAIRRPRRNSRRRSRSTPAPRNASPAASTASTDDAVIDQILQEVEETVVDDDGQNGLEDWYNDPPPQRAGHNIVTLLFRVSEDNSRRNACVHRGCQCNACSMAPIRGIRYRCATCADFDLCESCEAQGLHTKTHIFYKVKVPAPPSILRQTQPVWYTGDPDSVNRSLSRHLMVKLSRETGFERPELEAYWEQWTYMANTEWRDDPDELNLAMDRKTFERCLIPSGASQHMAPNLIHDRMFAFYDTNNDGLIGFTEFLHGVAFRNRRDKLERIFRSYDIDNDGYIDRKDCLRMFRAYYVLFKGMHKDVLDGLDEQVMASTEAQQLVASRQPLSSLFGRELTRMPPADYNPDRLHGKVYHGNGDVDLPAGRSHAVREGRGDTASRRQVLNRIFINDAESEDTLREDTLRITAPAQYAESILYPLNNISAVQALLSTLEAEGALNTDTVFTNSEHTTMTPPEGESPPSESQNEARGTESPADASSATQGDEPNQSTADSQQGENSNTSGRGLRTLRITLPANGEGEVHVSVTASQLQDRLEQERSVRRRARRRLHERWRRRHFFLDEEEGARAPRGFDDSQDLLARAMEDLERAKEQEKELSLEADAPALSPRSRSSSKVRFAGDTDELETRSNVSVSSRTVPERWGGMDIPDAERDAGKEILYQVAQQAFNDLLDVLFKDKEGLAMQVAKTREDREKYAELAAAYEASDESEDEEEPADLDIESIDEDGLEEIEATTETPAPAIDEAEAPHTTEAALDSPKNGTEGSEEKDGESEGERNVGRAIPALSEDTDPVEEYRDPTMPQFRPNSEAEVLDLGTIIQPTAHGRVDEPEEKCGEEEGLENGSRPVQERDESPASKERRQRKELEDKYHDTFANIMAEWKACGEAEAEALARGGFGKISFAEFEKIYRERESTNNLAYLGSWIEFCIP</sequence>
<evidence type="ECO:0000256" key="5">
    <source>
        <dbReference type="SAM" id="MobiDB-lite"/>
    </source>
</evidence>
<dbReference type="PANTHER" id="PTHR15090:SF8">
    <property type="entry name" value="ZZ-TYPE ZINC FINGER-CONTAINING PROTEIN"/>
    <property type="match status" value="1"/>
</dbReference>
<dbReference type="Pfam" id="PF13405">
    <property type="entry name" value="EF-hand_6"/>
    <property type="match status" value="1"/>
</dbReference>
<dbReference type="Pfam" id="PF13202">
    <property type="entry name" value="EF-hand_5"/>
    <property type="match status" value="1"/>
</dbReference>
<dbReference type="PANTHER" id="PTHR15090">
    <property type="entry name" value="SEQUESTOSOME 1-RELATED"/>
    <property type="match status" value="1"/>
</dbReference>
<dbReference type="Gene3D" id="1.10.238.10">
    <property type="entry name" value="EF-hand"/>
    <property type="match status" value="1"/>
</dbReference>
<dbReference type="PROSITE" id="PS50222">
    <property type="entry name" value="EF_HAND_2"/>
    <property type="match status" value="1"/>
</dbReference>
<dbReference type="CDD" id="cd00051">
    <property type="entry name" value="EFh"/>
    <property type="match status" value="1"/>
</dbReference>
<evidence type="ECO:0000256" key="4">
    <source>
        <dbReference type="PROSITE-ProRule" id="PRU00228"/>
    </source>
</evidence>
<dbReference type="EMBL" id="NLAX01000010">
    <property type="protein sequence ID" value="PKS09926.1"/>
    <property type="molecule type" value="Genomic_DNA"/>
</dbReference>
<dbReference type="InterPro" id="IPR011992">
    <property type="entry name" value="EF-hand-dom_pair"/>
</dbReference>
<evidence type="ECO:0000256" key="3">
    <source>
        <dbReference type="ARBA" id="ARBA00022833"/>
    </source>
</evidence>
<dbReference type="InterPro" id="IPR002048">
    <property type="entry name" value="EF_hand_dom"/>
</dbReference>
<dbReference type="PROSITE" id="PS50135">
    <property type="entry name" value="ZF_ZZ_2"/>
    <property type="match status" value="1"/>
</dbReference>
<keyword evidence="3" id="KW-0862">Zinc</keyword>
<dbReference type="SUPFAM" id="SSF57850">
    <property type="entry name" value="RING/U-box"/>
    <property type="match status" value="1"/>
</dbReference>
<keyword evidence="9" id="KW-1185">Reference proteome</keyword>
<feature type="compositionally biased region" description="Basic and acidic residues" evidence="5">
    <location>
        <begin position="817"/>
        <end position="830"/>
    </location>
</feature>
<evidence type="ECO:0000259" key="7">
    <source>
        <dbReference type="PROSITE" id="PS50222"/>
    </source>
</evidence>
<feature type="compositionally biased region" description="Low complexity" evidence="5">
    <location>
        <begin position="681"/>
        <end position="690"/>
    </location>
</feature>
<dbReference type="SMART" id="SM00291">
    <property type="entry name" value="ZnF_ZZ"/>
    <property type="match status" value="1"/>
</dbReference>
<organism evidence="8 9">
    <name type="scientific">Lomentospora prolificans</name>
    <dbReference type="NCBI Taxonomy" id="41688"/>
    <lineage>
        <taxon>Eukaryota</taxon>
        <taxon>Fungi</taxon>
        <taxon>Dikarya</taxon>
        <taxon>Ascomycota</taxon>
        <taxon>Pezizomycotina</taxon>
        <taxon>Sordariomycetes</taxon>
        <taxon>Hypocreomycetidae</taxon>
        <taxon>Microascales</taxon>
        <taxon>Microascaceae</taxon>
        <taxon>Lomentospora</taxon>
    </lineage>
</organism>
<feature type="compositionally biased region" description="Polar residues" evidence="5">
    <location>
        <begin position="531"/>
        <end position="558"/>
    </location>
</feature>
<dbReference type="SMART" id="SM00054">
    <property type="entry name" value="EFh"/>
    <property type="match status" value="2"/>
</dbReference>
<dbReference type="OrthoDB" id="5240049at2759"/>
<dbReference type="SUPFAM" id="SSF47473">
    <property type="entry name" value="EF-hand"/>
    <property type="match status" value="1"/>
</dbReference>
<feature type="compositionally biased region" description="Basic residues" evidence="5">
    <location>
        <begin position="53"/>
        <end position="67"/>
    </location>
</feature>
<evidence type="ECO:0000256" key="1">
    <source>
        <dbReference type="ARBA" id="ARBA00022723"/>
    </source>
</evidence>
<feature type="compositionally biased region" description="Acidic residues" evidence="5">
    <location>
        <begin position="880"/>
        <end position="891"/>
    </location>
</feature>
<dbReference type="Proteomes" id="UP000233524">
    <property type="component" value="Unassembled WGS sequence"/>
</dbReference>
<evidence type="ECO:0000313" key="9">
    <source>
        <dbReference type="Proteomes" id="UP000233524"/>
    </source>
</evidence>
<dbReference type="CDD" id="cd02340">
    <property type="entry name" value="ZZ_NBR1_like"/>
    <property type="match status" value="1"/>
</dbReference>
<feature type="compositionally biased region" description="Basic and acidic residues" evidence="5">
    <location>
        <begin position="898"/>
        <end position="917"/>
    </location>
</feature>
<dbReference type="STRING" id="41688.A0A2N3NBU4"/>
<evidence type="ECO:0000313" key="8">
    <source>
        <dbReference type="EMBL" id="PKS09926.1"/>
    </source>
</evidence>
<feature type="region of interest" description="Disordered" evidence="5">
    <location>
        <begin position="44"/>
        <end position="84"/>
    </location>
</feature>
<feature type="region of interest" description="Disordered" evidence="5">
    <location>
        <begin position="752"/>
        <end position="917"/>
    </location>
</feature>
<reference evidence="8 9" key="1">
    <citation type="journal article" date="2017" name="G3 (Bethesda)">
        <title>First Draft Genome Sequence of the Pathogenic Fungus Lomentospora prolificans (Formerly Scedosporium prolificans).</title>
        <authorList>
            <person name="Luo R."/>
            <person name="Zimin A."/>
            <person name="Workman R."/>
            <person name="Fan Y."/>
            <person name="Pertea G."/>
            <person name="Grossman N."/>
            <person name="Wear M.P."/>
            <person name="Jia B."/>
            <person name="Miller H."/>
            <person name="Casadevall A."/>
            <person name="Timp W."/>
            <person name="Zhang S.X."/>
            <person name="Salzberg S.L."/>
        </authorList>
    </citation>
    <scope>NUCLEOTIDE SEQUENCE [LARGE SCALE GENOMIC DNA]</scope>
    <source>
        <strain evidence="8 9">JHH-5317</strain>
    </source>
</reference>
<feature type="compositionally biased region" description="Low complexity" evidence="5">
    <location>
        <begin position="509"/>
        <end position="519"/>
    </location>
</feature>
<feature type="domain" description="ZZ-type" evidence="6">
    <location>
        <begin position="144"/>
        <end position="196"/>
    </location>
</feature>
<dbReference type="InterPro" id="IPR000433">
    <property type="entry name" value="Znf_ZZ"/>
</dbReference>
<dbReference type="InterPro" id="IPR052260">
    <property type="entry name" value="Autophagy_Rcpt_SigReg"/>
</dbReference>
<feature type="compositionally biased region" description="Low complexity" evidence="5">
    <location>
        <begin position="656"/>
        <end position="666"/>
    </location>
</feature>
<accession>A0A2N3NBU4</accession>
<keyword evidence="1" id="KW-0479">Metal-binding</keyword>
<proteinExistence type="predicted"/>
<feature type="region of interest" description="Disordered" evidence="5">
    <location>
        <begin position="501"/>
        <end position="561"/>
    </location>
</feature>
<evidence type="ECO:0000256" key="2">
    <source>
        <dbReference type="ARBA" id="ARBA00022771"/>
    </source>
</evidence>
<dbReference type="AlphaFoldDB" id="A0A2N3NBU4"/>
<dbReference type="Pfam" id="PF00569">
    <property type="entry name" value="ZZ"/>
    <property type="match status" value="1"/>
</dbReference>
<gene>
    <name evidence="8" type="ORF">jhhlp_004549</name>
</gene>
<feature type="compositionally biased region" description="Low complexity" evidence="5">
    <location>
        <begin position="68"/>
        <end position="84"/>
    </location>
</feature>
<feature type="compositionally biased region" description="Acidic residues" evidence="5">
    <location>
        <begin position="757"/>
        <end position="785"/>
    </location>
</feature>
<dbReference type="GO" id="GO:0005509">
    <property type="term" value="F:calcium ion binding"/>
    <property type="evidence" value="ECO:0007669"/>
    <property type="project" value="InterPro"/>
</dbReference>
<feature type="domain" description="EF-hand" evidence="7">
    <location>
        <begin position="316"/>
        <end position="351"/>
    </location>
</feature>
<protein>
    <submittedName>
        <fullName evidence="8">Uncharacterized protein</fullName>
    </submittedName>
</protein>
<comment type="caution">
    <text evidence="8">The sequence shown here is derived from an EMBL/GenBank/DDBJ whole genome shotgun (WGS) entry which is preliminary data.</text>
</comment>
<dbReference type="InterPro" id="IPR043145">
    <property type="entry name" value="Znf_ZZ_sf"/>
</dbReference>
<name>A0A2N3NBU4_9PEZI</name>
<dbReference type="PROSITE" id="PS01357">
    <property type="entry name" value="ZF_ZZ_1"/>
    <property type="match status" value="1"/>
</dbReference>
<keyword evidence="2 4" id="KW-0863">Zinc-finger</keyword>
<dbReference type="Gene3D" id="3.30.60.90">
    <property type="match status" value="1"/>
</dbReference>
<evidence type="ECO:0000259" key="6">
    <source>
        <dbReference type="PROSITE" id="PS50135"/>
    </source>
</evidence>
<dbReference type="InParanoid" id="A0A2N3NBU4"/>
<feature type="region of interest" description="Disordered" evidence="5">
    <location>
        <begin position="644"/>
        <end position="699"/>
    </location>
</feature>
<dbReference type="VEuPathDB" id="FungiDB:jhhlp_004549"/>
<dbReference type="GO" id="GO:0008270">
    <property type="term" value="F:zinc ion binding"/>
    <property type="evidence" value="ECO:0007669"/>
    <property type="project" value="UniProtKB-KW"/>
</dbReference>